<dbReference type="InterPro" id="IPR035940">
    <property type="entry name" value="CAP_sf"/>
</dbReference>
<comment type="subcellular location">
    <subcellularLocation>
        <location evidence="1">Secreted</location>
    </subcellularLocation>
</comment>
<dbReference type="InterPro" id="IPR014044">
    <property type="entry name" value="CAP_dom"/>
</dbReference>
<dbReference type="SMART" id="SM00198">
    <property type="entry name" value="SCP"/>
    <property type="match status" value="1"/>
</dbReference>
<sequence length="256" mass="28310">MAAKQIILLIFTFAIHTSLATDYCDSSLCGSSRTHIACNNSGAFASSCQNPADVQLTQAQKDLIVRAHNEKRNQVAGGETALESACRMATMQWDEELATLAALNVKQCEMKHDACHNTDAFKYSGQNLAWISFYNSPNASKLSQQSVDMWYNEIKDTKMAYINKYPNNYSGPTIGHFTVMVADKNIRVGCAASTFDVSGQPYKGYLFACNYATTNMIDFPIYKGCSEAASNCTTGRNPDFNNLCSASEEYDVNKWF</sequence>
<feature type="signal peptide" evidence="6">
    <location>
        <begin position="1"/>
        <end position="20"/>
    </location>
</feature>
<dbReference type="Pfam" id="PF00188">
    <property type="entry name" value="CAP"/>
    <property type="match status" value="1"/>
</dbReference>
<dbReference type="SUPFAM" id="SSF55797">
    <property type="entry name" value="PR-1-like"/>
    <property type="match status" value="1"/>
</dbReference>
<evidence type="ECO:0000313" key="8">
    <source>
        <dbReference type="EMBL" id="JAB93466.1"/>
    </source>
</evidence>
<reference evidence="8" key="1">
    <citation type="submission" date="2013-07" db="EMBL/GenBank/DDBJ databases">
        <authorList>
            <person name="Geib S."/>
        </authorList>
    </citation>
    <scope>NUCLEOTIDE SEQUENCE</scope>
</reference>
<dbReference type="AlphaFoldDB" id="W8BJN6"/>
<dbReference type="PRINTS" id="PR00838">
    <property type="entry name" value="V5ALLERGEN"/>
</dbReference>
<organism evidence="8">
    <name type="scientific">Ceratitis capitata</name>
    <name type="common">Mediterranean fruit fly</name>
    <name type="synonym">Tephritis capitata</name>
    <dbReference type="NCBI Taxonomy" id="7213"/>
    <lineage>
        <taxon>Eukaryota</taxon>
        <taxon>Metazoa</taxon>
        <taxon>Ecdysozoa</taxon>
        <taxon>Arthropoda</taxon>
        <taxon>Hexapoda</taxon>
        <taxon>Insecta</taxon>
        <taxon>Pterygota</taxon>
        <taxon>Neoptera</taxon>
        <taxon>Endopterygota</taxon>
        <taxon>Diptera</taxon>
        <taxon>Brachycera</taxon>
        <taxon>Muscomorpha</taxon>
        <taxon>Tephritoidea</taxon>
        <taxon>Tephritidae</taxon>
        <taxon>Ceratitis</taxon>
        <taxon>Ceratitis</taxon>
    </lineage>
</organism>
<dbReference type="GeneID" id="101462713"/>
<accession>W8BJN6</accession>
<evidence type="ECO:0000256" key="1">
    <source>
        <dbReference type="ARBA" id="ARBA00004613"/>
    </source>
</evidence>
<evidence type="ECO:0000256" key="6">
    <source>
        <dbReference type="SAM" id="SignalP"/>
    </source>
</evidence>
<dbReference type="InterPro" id="IPR034763">
    <property type="entry name" value="P14a_insect"/>
</dbReference>
<dbReference type="KEGG" id="ccat:101462713"/>
<protein>
    <recommendedName>
        <fullName evidence="5">Venom allergen-1</fullName>
    </recommendedName>
</protein>
<gene>
    <name evidence="8" type="primary">VA3</name>
</gene>
<evidence type="ECO:0000256" key="5">
    <source>
        <dbReference type="ARBA" id="ARBA00068306"/>
    </source>
</evidence>
<evidence type="ECO:0000259" key="7">
    <source>
        <dbReference type="SMART" id="SM00198"/>
    </source>
</evidence>
<comment type="similarity">
    <text evidence="2">Belongs to the CRISP family.</text>
</comment>
<proteinExistence type="evidence at transcript level"/>
<evidence type="ECO:0000256" key="4">
    <source>
        <dbReference type="ARBA" id="ARBA00022729"/>
    </source>
</evidence>
<feature type="chain" id="PRO_5004906258" description="Venom allergen-1" evidence="6">
    <location>
        <begin position="21"/>
        <end position="256"/>
    </location>
</feature>
<dbReference type="FunFam" id="3.40.33.10:FF:000007">
    <property type="entry name" value="Venom allergen"/>
    <property type="match status" value="1"/>
</dbReference>
<keyword evidence="4 6" id="KW-0732">Signal</keyword>
<keyword evidence="3" id="KW-0964">Secreted</keyword>
<dbReference type="GO" id="GO:0005576">
    <property type="term" value="C:extracellular region"/>
    <property type="evidence" value="ECO:0007669"/>
    <property type="project" value="UniProtKB-SubCell"/>
</dbReference>
<feature type="domain" description="SCP" evidence="7">
    <location>
        <begin position="59"/>
        <end position="218"/>
    </location>
</feature>
<dbReference type="PANTHER" id="PTHR10334">
    <property type="entry name" value="CYSTEINE-RICH SECRETORY PROTEIN-RELATED"/>
    <property type="match status" value="1"/>
</dbReference>
<name>W8BJN6_CERCA</name>
<dbReference type="InterPro" id="IPR002413">
    <property type="entry name" value="V5_allergen-like"/>
</dbReference>
<evidence type="ECO:0000256" key="2">
    <source>
        <dbReference type="ARBA" id="ARBA00009923"/>
    </source>
</evidence>
<dbReference type="OrthoDB" id="414826at2759"/>
<dbReference type="PIRSF" id="PIRSF038921">
    <property type="entry name" value="P14a"/>
    <property type="match status" value="1"/>
</dbReference>
<dbReference type="CDD" id="cd05380">
    <property type="entry name" value="CAP_euk"/>
    <property type="match status" value="1"/>
</dbReference>
<reference evidence="8" key="2">
    <citation type="journal article" date="2014" name="BMC Genomics">
        <title>A genomic perspective to assessing quality of mass-reared SIT flies used in Mediterranean fruit fly (Ceratitis capitata) eradication in California.</title>
        <authorList>
            <person name="Calla B."/>
            <person name="Hall B."/>
            <person name="Hou S."/>
            <person name="Geib S.M."/>
        </authorList>
    </citation>
    <scope>NUCLEOTIDE SEQUENCE</scope>
</reference>
<dbReference type="Gene3D" id="3.40.33.10">
    <property type="entry name" value="CAP"/>
    <property type="match status" value="1"/>
</dbReference>
<evidence type="ECO:0000256" key="3">
    <source>
        <dbReference type="ARBA" id="ARBA00022525"/>
    </source>
</evidence>
<dbReference type="EMBL" id="GAMC01013089">
    <property type="protein sequence ID" value="JAB93466.1"/>
    <property type="molecule type" value="mRNA"/>
</dbReference>
<dbReference type="InterPro" id="IPR001283">
    <property type="entry name" value="CRISP-related"/>
</dbReference>